<feature type="active site" evidence="4">
    <location>
        <position position="37"/>
    </location>
</feature>
<dbReference type="RefSeq" id="WP_214298664.1">
    <property type="nucleotide sequence ID" value="NZ_JAHDYS010000008.1"/>
</dbReference>
<evidence type="ECO:0000256" key="2">
    <source>
        <dbReference type="ARBA" id="ARBA00012150"/>
    </source>
</evidence>
<dbReference type="GO" id="GO:0003998">
    <property type="term" value="F:acylphosphatase activity"/>
    <property type="evidence" value="ECO:0007669"/>
    <property type="project" value="UniProtKB-EC"/>
</dbReference>
<comment type="catalytic activity">
    <reaction evidence="3 4 5">
        <text>an acyl phosphate + H2O = a carboxylate + phosphate + H(+)</text>
        <dbReference type="Rhea" id="RHEA:14965"/>
        <dbReference type="ChEBI" id="CHEBI:15377"/>
        <dbReference type="ChEBI" id="CHEBI:15378"/>
        <dbReference type="ChEBI" id="CHEBI:29067"/>
        <dbReference type="ChEBI" id="CHEBI:43474"/>
        <dbReference type="ChEBI" id="CHEBI:59918"/>
        <dbReference type="EC" id="3.6.1.7"/>
    </reaction>
</comment>
<keyword evidence="4 5" id="KW-0378">Hydrolase</keyword>
<dbReference type="InterPro" id="IPR036046">
    <property type="entry name" value="Acylphosphatase-like_dom_sf"/>
</dbReference>
<accession>A0ABS5U8Y5</accession>
<dbReference type="InterPro" id="IPR001792">
    <property type="entry name" value="Acylphosphatase-like_dom"/>
</dbReference>
<dbReference type="EC" id="3.6.1.7" evidence="2 4"/>
<reference evidence="8 9" key="1">
    <citation type="submission" date="2021-05" db="EMBL/GenBank/DDBJ databases">
        <title>The draft genome of Geobacter chapellei DSM 13688.</title>
        <authorList>
            <person name="Xu Z."/>
            <person name="Masuda Y."/>
            <person name="Itoh H."/>
            <person name="Senoo K."/>
        </authorList>
    </citation>
    <scope>NUCLEOTIDE SEQUENCE [LARGE SCALE GENOMIC DNA]</scope>
    <source>
        <strain evidence="8 9">DSM 13688</strain>
    </source>
</reference>
<gene>
    <name evidence="8" type="ORF">KJB30_09975</name>
</gene>
<dbReference type="PROSITE" id="PS00151">
    <property type="entry name" value="ACYLPHOSPHATASE_2"/>
    <property type="match status" value="1"/>
</dbReference>
<dbReference type="NCBIfam" id="NF011011">
    <property type="entry name" value="PRK14438.1"/>
    <property type="match status" value="1"/>
</dbReference>
<feature type="active site" evidence="4">
    <location>
        <position position="19"/>
    </location>
</feature>
<dbReference type="PANTHER" id="PTHR47268:SF4">
    <property type="entry name" value="ACYLPHOSPHATASE"/>
    <property type="match status" value="1"/>
</dbReference>
<dbReference type="EMBL" id="JAHDYS010000008">
    <property type="protein sequence ID" value="MBT1072111.1"/>
    <property type="molecule type" value="Genomic_DNA"/>
</dbReference>
<dbReference type="Pfam" id="PF00708">
    <property type="entry name" value="Acylphosphatase"/>
    <property type="match status" value="1"/>
</dbReference>
<evidence type="ECO:0000313" key="9">
    <source>
        <dbReference type="Proteomes" id="UP000784128"/>
    </source>
</evidence>
<protein>
    <recommendedName>
        <fullName evidence="2 4">Acylphosphatase</fullName>
        <ecNumber evidence="2 4">3.6.1.7</ecNumber>
    </recommendedName>
</protein>
<feature type="domain" description="Acylphosphatase-like" evidence="7">
    <location>
        <begin position="4"/>
        <end position="90"/>
    </location>
</feature>
<evidence type="ECO:0000256" key="6">
    <source>
        <dbReference type="RuleBase" id="RU004168"/>
    </source>
</evidence>
<dbReference type="PROSITE" id="PS00150">
    <property type="entry name" value="ACYLPHOSPHATASE_1"/>
    <property type="match status" value="1"/>
</dbReference>
<dbReference type="PRINTS" id="PR00112">
    <property type="entry name" value="ACYLPHPHTASE"/>
</dbReference>
<sequence>MRVRTGVTIHGLVQGVAFRYYTCDRATELGVAGWVRNLPDGSVEGLFEGDDTVVQALVDWCRNGPPAARVDRIDIRSEKYSGEFKSFTIL</sequence>
<proteinExistence type="inferred from homology"/>
<evidence type="ECO:0000256" key="3">
    <source>
        <dbReference type="ARBA" id="ARBA00047645"/>
    </source>
</evidence>
<evidence type="ECO:0000256" key="4">
    <source>
        <dbReference type="PROSITE-ProRule" id="PRU00520"/>
    </source>
</evidence>
<evidence type="ECO:0000256" key="5">
    <source>
        <dbReference type="RuleBase" id="RU000553"/>
    </source>
</evidence>
<dbReference type="Proteomes" id="UP000784128">
    <property type="component" value="Unassembled WGS sequence"/>
</dbReference>
<dbReference type="Gene3D" id="3.30.70.100">
    <property type="match status" value="1"/>
</dbReference>
<organism evidence="8 9">
    <name type="scientific">Pelotalea chapellei</name>
    <dbReference type="NCBI Taxonomy" id="44671"/>
    <lineage>
        <taxon>Bacteria</taxon>
        <taxon>Pseudomonadati</taxon>
        <taxon>Thermodesulfobacteriota</taxon>
        <taxon>Desulfuromonadia</taxon>
        <taxon>Geobacterales</taxon>
        <taxon>Geobacteraceae</taxon>
        <taxon>Pelotalea</taxon>
    </lineage>
</organism>
<keyword evidence="9" id="KW-1185">Reference proteome</keyword>
<dbReference type="SUPFAM" id="SSF54975">
    <property type="entry name" value="Acylphosphatase/BLUF domain-like"/>
    <property type="match status" value="1"/>
</dbReference>
<comment type="similarity">
    <text evidence="1 6">Belongs to the acylphosphatase family.</text>
</comment>
<name>A0ABS5U8Y5_9BACT</name>
<comment type="caution">
    <text evidence="8">The sequence shown here is derived from an EMBL/GenBank/DDBJ whole genome shotgun (WGS) entry which is preliminary data.</text>
</comment>
<evidence type="ECO:0000259" key="7">
    <source>
        <dbReference type="PROSITE" id="PS51160"/>
    </source>
</evidence>
<evidence type="ECO:0000256" key="1">
    <source>
        <dbReference type="ARBA" id="ARBA00005614"/>
    </source>
</evidence>
<dbReference type="InterPro" id="IPR020456">
    <property type="entry name" value="Acylphosphatase"/>
</dbReference>
<evidence type="ECO:0000313" key="8">
    <source>
        <dbReference type="EMBL" id="MBT1072111.1"/>
    </source>
</evidence>
<dbReference type="PANTHER" id="PTHR47268">
    <property type="entry name" value="ACYLPHOSPHATASE"/>
    <property type="match status" value="1"/>
</dbReference>
<dbReference type="PROSITE" id="PS51160">
    <property type="entry name" value="ACYLPHOSPHATASE_3"/>
    <property type="match status" value="1"/>
</dbReference>
<dbReference type="InterPro" id="IPR017968">
    <property type="entry name" value="Acylphosphatase_CS"/>
</dbReference>